<protein>
    <submittedName>
        <fullName evidence="2">Uncharacterized protein</fullName>
    </submittedName>
</protein>
<feature type="compositionally biased region" description="Pro residues" evidence="1">
    <location>
        <begin position="213"/>
        <end position="223"/>
    </location>
</feature>
<evidence type="ECO:0000256" key="1">
    <source>
        <dbReference type="SAM" id="MobiDB-lite"/>
    </source>
</evidence>
<gene>
    <name evidence="2" type="ORF">LQ327_08995</name>
</gene>
<comment type="caution">
    <text evidence="2">The sequence shown here is derived from an EMBL/GenBank/DDBJ whole genome shotgun (WGS) entry which is preliminary data.</text>
</comment>
<evidence type="ECO:0000313" key="2">
    <source>
        <dbReference type="EMBL" id="MCD2193518.1"/>
    </source>
</evidence>
<proteinExistence type="predicted"/>
<accession>A0ABS8P5J0</accession>
<organism evidence="2 3">
    <name type="scientific">Actinomycetospora endophytica</name>
    <dbReference type="NCBI Taxonomy" id="2291215"/>
    <lineage>
        <taxon>Bacteria</taxon>
        <taxon>Bacillati</taxon>
        <taxon>Actinomycetota</taxon>
        <taxon>Actinomycetes</taxon>
        <taxon>Pseudonocardiales</taxon>
        <taxon>Pseudonocardiaceae</taxon>
        <taxon>Actinomycetospora</taxon>
    </lineage>
</organism>
<feature type="region of interest" description="Disordered" evidence="1">
    <location>
        <begin position="210"/>
        <end position="234"/>
    </location>
</feature>
<feature type="region of interest" description="Disordered" evidence="1">
    <location>
        <begin position="1"/>
        <end position="45"/>
    </location>
</feature>
<name>A0ABS8P5J0_9PSEU</name>
<keyword evidence="3" id="KW-1185">Reference proteome</keyword>
<sequence length="234" mass="25021">MPSPEGAEQATPGEGPHAAGAAPGEFHPEPRPLSPRGGGLGPMVGAHSVRDAVESVFTRRIPSYVAEARRRHPEITNPPLADWHDWVNQPGVGPVNPGNAPRFVIFVPGTLSVRRKGDGSHAVDWMTQVQMWLWGSNWRSVDDRLGLYLASARMCLLQNPSLDGFARSVTWRGETISPVAPNQATGNHTWGQARLEVAIHVDPVVSAFAGPAPLDPDTPPPDPTAITGAEITLT</sequence>
<dbReference type="Proteomes" id="UP001199469">
    <property type="component" value="Unassembled WGS sequence"/>
</dbReference>
<dbReference type="EMBL" id="JAJNDB010000001">
    <property type="protein sequence ID" value="MCD2193518.1"/>
    <property type="molecule type" value="Genomic_DNA"/>
</dbReference>
<evidence type="ECO:0000313" key="3">
    <source>
        <dbReference type="Proteomes" id="UP001199469"/>
    </source>
</evidence>
<feature type="compositionally biased region" description="Low complexity" evidence="1">
    <location>
        <begin position="12"/>
        <end position="25"/>
    </location>
</feature>
<dbReference type="RefSeq" id="WP_230731743.1">
    <property type="nucleotide sequence ID" value="NZ_JAJNDB010000001.1"/>
</dbReference>
<reference evidence="2 3" key="1">
    <citation type="submission" date="2021-11" db="EMBL/GenBank/DDBJ databases">
        <title>Draft genome sequence of Actinomycetospora sp. SF1 isolated from the rhizosphere soil.</title>
        <authorList>
            <person name="Duangmal K."/>
            <person name="Chantavorakit T."/>
        </authorList>
    </citation>
    <scope>NUCLEOTIDE SEQUENCE [LARGE SCALE GENOMIC DNA]</scope>
    <source>
        <strain evidence="2 3">TBRC 5722</strain>
    </source>
</reference>